<feature type="compositionally biased region" description="Basic and acidic residues" evidence="1">
    <location>
        <begin position="278"/>
        <end position="294"/>
    </location>
</feature>
<feature type="compositionally biased region" description="Pro residues" evidence="1">
    <location>
        <begin position="226"/>
        <end position="237"/>
    </location>
</feature>
<feature type="compositionally biased region" description="Polar residues" evidence="1">
    <location>
        <begin position="158"/>
        <end position="169"/>
    </location>
</feature>
<keyword evidence="3" id="KW-1185">Reference proteome</keyword>
<gene>
    <name evidence="2" type="ORF">EV421DRAFT_1867915</name>
</gene>
<dbReference type="AlphaFoldDB" id="A0AA39IER8"/>
<accession>A0AA39IER8</accession>
<dbReference type="EMBL" id="JAUEPT010000272">
    <property type="protein sequence ID" value="KAK0421873.1"/>
    <property type="molecule type" value="Genomic_DNA"/>
</dbReference>
<sequence length="386" mass="41400">RKAGVSSRAEVLRIIKDTTKELFNAESPEVCAEVSARMKEQVVSTTAEHDDETITPEMFAAALGAAPGQIKAFNKALSKATGCAVMTILGSPDPWENGKIATYGFHAGEDKHGRTFGQAFPNFKETYLTPFTRFLREVYPADVRLARALKQDEDAPGKSSQDGVGSSSKPVPDDGDVVNGEQVDEEIVMESASKTNGTEGHKAADDIDVEGESWRALEGQQSIEPLPSPIDPPPSPRVPEDKDQIPPPSPSPELDRDINDAREPVEIEGAGPADGDDASGRLPEDRDGNDRQPSEEMPSGDASSQIPPGDIINPTVEPPTDEPTGAKSRKRQRSQAKVTESLVSTRPKRARAGPASKEILTLAERAGLAGDIHAPNVPKKHRARKT</sequence>
<organism evidence="2 3">
    <name type="scientific">Armillaria borealis</name>
    <dbReference type="NCBI Taxonomy" id="47425"/>
    <lineage>
        <taxon>Eukaryota</taxon>
        <taxon>Fungi</taxon>
        <taxon>Dikarya</taxon>
        <taxon>Basidiomycota</taxon>
        <taxon>Agaricomycotina</taxon>
        <taxon>Agaricomycetes</taxon>
        <taxon>Agaricomycetidae</taxon>
        <taxon>Agaricales</taxon>
        <taxon>Marasmiineae</taxon>
        <taxon>Physalacriaceae</taxon>
        <taxon>Armillaria</taxon>
    </lineage>
</organism>
<feature type="region of interest" description="Disordered" evidence="1">
    <location>
        <begin position="150"/>
        <end position="357"/>
    </location>
</feature>
<proteinExistence type="predicted"/>
<dbReference type="Proteomes" id="UP001175226">
    <property type="component" value="Unassembled WGS sequence"/>
</dbReference>
<feature type="compositionally biased region" description="Basic and acidic residues" evidence="1">
    <location>
        <begin position="253"/>
        <end position="265"/>
    </location>
</feature>
<evidence type="ECO:0000313" key="3">
    <source>
        <dbReference type="Proteomes" id="UP001175226"/>
    </source>
</evidence>
<feature type="non-terminal residue" evidence="2">
    <location>
        <position position="1"/>
    </location>
</feature>
<protein>
    <submittedName>
        <fullName evidence="2">Uncharacterized protein</fullName>
    </submittedName>
</protein>
<reference evidence="2" key="1">
    <citation type="submission" date="2023-06" db="EMBL/GenBank/DDBJ databases">
        <authorList>
            <consortium name="Lawrence Berkeley National Laboratory"/>
            <person name="Ahrendt S."/>
            <person name="Sahu N."/>
            <person name="Indic B."/>
            <person name="Wong-Bajracharya J."/>
            <person name="Merenyi Z."/>
            <person name="Ke H.-M."/>
            <person name="Monk M."/>
            <person name="Kocsube S."/>
            <person name="Drula E."/>
            <person name="Lipzen A."/>
            <person name="Balint B."/>
            <person name="Henrissat B."/>
            <person name="Andreopoulos B."/>
            <person name="Martin F.M."/>
            <person name="Harder C.B."/>
            <person name="Rigling D."/>
            <person name="Ford K.L."/>
            <person name="Foster G.D."/>
            <person name="Pangilinan J."/>
            <person name="Papanicolaou A."/>
            <person name="Barry K."/>
            <person name="LaButti K."/>
            <person name="Viragh M."/>
            <person name="Koriabine M."/>
            <person name="Yan M."/>
            <person name="Riley R."/>
            <person name="Champramary S."/>
            <person name="Plett K.L."/>
            <person name="Tsai I.J."/>
            <person name="Slot J."/>
            <person name="Sipos G."/>
            <person name="Plett J."/>
            <person name="Nagy L.G."/>
            <person name="Grigoriev I.V."/>
        </authorList>
    </citation>
    <scope>NUCLEOTIDE SEQUENCE</scope>
    <source>
        <strain evidence="2">FPL87.14</strain>
    </source>
</reference>
<name>A0AA39IER8_9AGAR</name>
<feature type="compositionally biased region" description="Polar residues" evidence="1">
    <location>
        <begin position="335"/>
        <end position="344"/>
    </location>
</feature>
<comment type="caution">
    <text evidence="2">The sequence shown here is derived from an EMBL/GenBank/DDBJ whole genome shotgun (WGS) entry which is preliminary data.</text>
</comment>
<evidence type="ECO:0000256" key="1">
    <source>
        <dbReference type="SAM" id="MobiDB-lite"/>
    </source>
</evidence>
<evidence type="ECO:0000313" key="2">
    <source>
        <dbReference type="EMBL" id="KAK0421873.1"/>
    </source>
</evidence>